<dbReference type="GO" id="GO:0004674">
    <property type="term" value="F:protein serine/threonine kinase activity"/>
    <property type="evidence" value="ECO:0007669"/>
    <property type="project" value="TreeGrafter"/>
</dbReference>
<dbReference type="PANTHER" id="PTHR44329">
    <property type="entry name" value="SERINE/THREONINE-PROTEIN KINASE TNNI3K-RELATED"/>
    <property type="match status" value="1"/>
</dbReference>
<dbReference type="PROSITE" id="PS50011">
    <property type="entry name" value="PROTEIN_KINASE_DOM"/>
    <property type="match status" value="1"/>
</dbReference>
<organism evidence="2 3">
    <name type="scientific">Glomus cerebriforme</name>
    <dbReference type="NCBI Taxonomy" id="658196"/>
    <lineage>
        <taxon>Eukaryota</taxon>
        <taxon>Fungi</taxon>
        <taxon>Fungi incertae sedis</taxon>
        <taxon>Mucoromycota</taxon>
        <taxon>Glomeromycotina</taxon>
        <taxon>Glomeromycetes</taxon>
        <taxon>Glomerales</taxon>
        <taxon>Glomeraceae</taxon>
        <taxon>Glomus</taxon>
    </lineage>
</organism>
<dbReference type="EMBL" id="QKYT01000815">
    <property type="protein sequence ID" value="RIA81310.1"/>
    <property type="molecule type" value="Genomic_DNA"/>
</dbReference>
<sequence length="175" mass="20618">MLMSEIISGEVPFIDRDYDLHLAFDICEGKRPLIPEYTPEPYADLMKRCWSPDPTDRPTAEELVDKFYDWENILLGDNSSESDENLLIEKAFSFEREDKWIIRLAELAKNPHPLKKSQNLLTSKRLDFSKQLLEIRNVKMNYNLETKDVEMKKNDDEYNSRQFELSLSLEGLNTH</sequence>
<accession>A0A397S4I6</accession>
<dbReference type="Gene3D" id="1.10.510.10">
    <property type="entry name" value="Transferase(Phosphotransferase) domain 1"/>
    <property type="match status" value="1"/>
</dbReference>
<dbReference type="GO" id="GO:0005524">
    <property type="term" value="F:ATP binding"/>
    <property type="evidence" value="ECO:0007669"/>
    <property type="project" value="InterPro"/>
</dbReference>
<evidence type="ECO:0000259" key="1">
    <source>
        <dbReference type="PROSITE" id="PS50011"/>
    </source>
</evidence>
<dbReference type="SUPFAM" id="SSF56112">
    <property type="entry name" value="Protein kinase-like (PK-like)"/>
    <property type="match status" value="1"/>
</dbReference>
<dbReference type="InterPro" id="IPR001245">
    <property type="entry name" value="Ser-Thr/Tyr_kinase_cat_dom"/>
</dbReference>
<gene>
    <name evidence="2" type="ORF">C1645_790656</name>
</gene>
<evidence type="ECO:0000313" key="2">
    <source>
        <dbReference type="EMBL" id="RIA81310.1"/>
    </source>
</evidence>
<reference evidence="2 3" key="1">
    <citation type="submission" date="2018-06" db="EMBL/GenBank/DDBJ databases">
        <title>Comparative genomics reveals the genomic features of Rhizophagus irregularis, R. cerebriforme, R. diaphanum and Gigaspora rosea, and their symbiotic lifestyle signature.</title>
        <authorList>
            <person name="Morin E."/>
            <person name="San Clemente H."/>
            <person name="Chen E.C.H."/>
            <person name="De La Providencia I."/>
            <person name="Hainaut M."/>
            <person name="Kuo A."/>
            <person name="Kohler A."/>
            <person name="Murat C."/>
            <person name="Tang N."/>
            <person name="Roy S."/>
            <person name="Loubradou J."/>
            <person name="Henrissat B."/>
            <person name="Grigoriev I.V."/>
            <person name="Corradi N."/>
            <person name="Roux C."/>
            <person name="Martin F.M."/>
        </authorList>
    </citation>
    <scope>NUCLEOTIDE SEQUENCE [LARGE SCALE GENOMIC DNA]</scope>
    <source>
        <strain evidence="2 3">DAOM 227022</strain>
    </source>
</reference>
<evidence type="ECO:0000313" key="3">
    <source>
        <dbReference type="Proteomes" id="UP000265703"/>
    </source>
</evidence>
<dbReference type="InterPro" id="IPR011009">
    <property type="entry name" value="Kinase-like_dom_sf"/>
</dbReference>
<dbReference type="InterPro" id="IPR051681">
    <property type="entry name" value="Ser/Thr_Kinases-Pseudokinases"/>
</dbReference>
<dbReference type="InterPro" id="IPR000719">
    <property type="entry name" value="Prot_kinase_dom"/>
</dbReference>
<dbReference type="OrthoDB" id="2406492at2759"/>
<protein>
    <recommendedName>
        <fullName evidence="1">Protein kinase domain-containing protein</fullName>
    </recommendedName>
</protein>
<dbReference type="Proteomes" id="UP000265703">
    <property type="component" value="Unassembled WGS sequence"/>
</dbReference>
<proteinExistence type="predicted"/>
<dbReference type="Pfam" id="PF07714">
    <property type="entry name" value="PK_Tyr_Ser-Thr"/>
    <property type="match status" value="1"/>
</dbReference>
<dbReference type="AlphaFoldDB" id="A0A397S4I6"/>
<keyword evidence="3" id="KW-1185">Reference proteome</keyword>
<feature type="domain" description="Protein kinase" evidence="1">
    <location>
        <begin position="1"/>
        <end position="71"/>
    </location>
</feature>
<comment type="caution">
    <text evidence="2">The sequence shown here is derived from an EMBL/GenBank/DDBJ whole genome shotgun (WGS) entry which is preliminary data.</text>
</comment>
<name>A0A397S4I6_9GLOM</name>